<dbReference type="GO" id="GO:0010073">
    <property type="term" value="P:meristem maintenance"/>
    <property type="evidence" value="ECO:0007669"/>
    <property type="project" value="InterPro"/>
</dbReference>
<reference evidence="2 3" key="1">
    <citation type="submission" date="2019-01" db="EMBL/GenBank/DDBJ databases">
        <title>Sequencing of cultivated peanut Arachis hypogaea provides insights into genome evolution and oil improvement.</title>
        <authorList>
            <person name="Chen X."/>
        </authorList>
    </citation>
    <scope>NUCLEOTIDE SEQUENCE [LARGE SCALE GENOMIC DNA]</scope>
    <source>
        <strain evidence="3">cv. Fuhuasheng</strain>
        <tissue evidence="2">Leaves</tissue>
    </source>
</reference>
<accession>A0A444WR47</accession>
<dbReference type="PANTHER" id="PTHR46033:SF8">
    <property type="entry name" value="PROTEIN MAINTENANCE OF MERISTEMS-LIKE"/>
    <property type="match status" value="1"/>
</dbReference>
<dbReference type="EMBL" id="SDMP01000021">
    <property type="protein sequence ID" value="RYQ79891.1"/>
    <property type="molecule type" value="Genomic_DNA"/>
</dbReference>
<evidence type="ECO:0000259" key="1">
    <source>
        <dbReference type="Pfam" id="PF10536"/>
    </source>
</evidence>
<feature type="domain" description="Aminotransferase-like plant mobile" evidence="1">
    <location>
        <begin position="64"/>
        <end position="200"/>
    </location>
</feature>
<feature type="domain" description="Aminotransferase-like plant mobile" evidence="1">
    <location>
        <begin position="15"/>
        <end position="52"/>
    </location>
</feature>
<gene>
    <name evidence="2" type="ORF">Ahy_Scaffold1g106662</name>
</gene>
<protein>
    <recommendedName>
        <fullName evidence="1">Aminotransferase-like plant mobile domain-containing protein</fullName>
    </recommendedName>
</protein>
<sequence length="265" mass="30444">MSKGTGECSNRAVAPNTHTFHLSIGECAVTLEDVALILGLPTDGLPVTGMTMSSFEALEAEWTILFGDKSGAGVHWKFLPLLREFGSIIQYSWGSACLAHLYRALCWASRVDCKEIDGPLTLLLGWAWIRLPYLSPVPREPRSFPLANMWRNWERGDRRYRYMKLADFRKAFDEFQEGEFVWVAYAVDRMDPNIIPAEIYMHSVVWSATVPLWKNRYRHILSELPMPSQHPLDTYMHWYRGKFGNRLILSNLVGEENDEGNQDLD</sequence>
<dbReference type="AlphaFoldDB" id="A0A444WR47"/>
<evidence type="ECO:0000313" key="3">
    <source>
        <dbReference type="Proteomes" id="UP000289738"/>
    </source>
</evidence>
<keyword evidence="3" id="KW-1185">Reference proteome</keyword>
<dbReference type="Proteomes" id="UP000289738">
    <property type="component" value="Unassembled WGS sequence"/>
</dbReference>
<proteinExistence type="predicted"/>
<dbReference type="InterPro" id="IPR044824">
    <property type="entry name" value="MAIN-like"/>
</dbReference>
<evidence type="ECO:0000313" key="2">
    <source>
        <dbReference type="EMBL" id="RYQ79891.1"/>
    </source>
</evidence>
<comment type="caution">
    <text evidence="2">The sequence shown here is derived from an EMBL/GenBank/DDBJ whole genome shotgun (WGS) entry which is preliminary data.</text>
</comment>
<dbReference type="InterPro" id="IPR019557">
    <property type="entry name" value="AminoTfrase-like_pln_mobile"/>
</dbReference>
<dbReference type="Pfam" id="PF10536">
    <property type="entry name" value="PMD"/>
    <property type="match status" value="2"/>
</dbReference>
<organism evidence="2 3">
    <name type="scientific">Arachis hypogaea</name>
    <name type="common">Peanut</name>
    <dbReference type="NCBI Taxonomy" id="3818"/>
    <lineage>
        <taxon>Eukaryota</taxon>
        <taxon>Viridiplantae</taxon>
        <taxon>Streptophyta</taxon>
        <taxon>Embryophyta</taxon>
        <taxon>Tracheophyta</taxon>
        <taxon>Spermatophyta</taxon>
        <taxon>Magnoliopsida</taxon>
        <taxon>eudicotyledons</taxon>
        <taxon>Gunneridae</taxon>
        <taxon>Pentapetalae</taxon>
        <taxon>rosids</taxon>
        <taxon>fabids</taxon>
        <taxon>Fabales</taxon>
        <taxon>Fabaceae</taxon>
        <taxon>Papilionoideae</taxon>
        <taxon>50 kb inversion clade</taxon>
        <taxon>dalbergioids sensu lato</taxon>
        <taxon>Dalbergieae</taxon>
        <taxon>Pterocarpus clade</taxon>
        <taxon>Arachis</taxon>
    </lineage>
</organism>
<dbReference type="PANTHER" id="PTHR46033">
    <property type="entry name" value="PROTEIN MAIN-LIKE 2"/>
    <property type="match status" value="1"/>
</dbReference>
<name>A0A444WR47_ARAHY</name>